<dbReference type="GO" id="GO:0008270">
    <property type="term" value="F:zinc ion binding"/>
    <property type="evidence" value="ECO:0007669"/>
    <property type="project" value="UniProtKB-UniRule"/>
</dbReference>
<feature type="region of interest" description="Disordered" evidence="12">
    <location>
        <begin position="189"/>
        <end position="301"/>
    </location>
</feature>
<keyword evidence="7 10" id="KW-0863">Zinc-finger</keyword>
<accession>A0A813QI21</accession>
<dbReference type="GO" id="GO:0051865">
    <property type="term" value="P:protein autoubiquitination"/>
    <property type="evidence" value="ECO:0007669"/>
    <property type="project" value="UniProtKB-UniRule"/>
</dbReference>
<comment type="subcellular location">
    <subcellularLocation>
        <location evidence="2 11">Cytoplasm</location>
        <location evidence="2 11">Cytosol</location>
    </subcellularLocation>
</comment>
<comment type="domain">
    <text evidence="11">The WWE domain mediates non-covalent poly(ADP-ribose)-binding.</text>
</comment>
<evidence type="ECO:0000256" key="5">
    <source>
        <dbReference type="ARBA" id="ARBA00022687"/>
    </source>
</evidence>
<comment type="catalytic activity">
    <reaction evidence="1 11">
        <text>S-ubiquitinyl-[E2 ubiquitin-conjugating enzyme]-L-cysteine + [acceptor protein]-L-lysine = [E2 ubiquitin-conjugating enzyme]-L-cysteine + N(6)-ubiquitinyl-[acceptor protein]-L-lysine.</text>
        <dbReference type="EC" id="2.3.2.27"/>
    </reaction>
</comment>
<keyword evidence="17" id="KW-1185">Reference proteome</keyword>
<dbReference type="Pfam" id="PF02825">
    <property type="entry name" value="WWE"/>
    <property type="match status" value="1"/>
</dbReference>
<dbReference type="EMBL" id="CAJNOR010000162">
    <property type="protein sequence ID" value="CAF0823315.1"/>
    <property type="molecule type" value="Genomic_DNA"/>
</dbReference>
<dbReference type="SMART" id="SM00184">
    <property type="entry name" value="RING"/>
    <property type="match status" value="1"/>
</dbReference>
<dbReference type="EC" id="2.3.2.27" evidence="11"/>
<evidence type="ECO:0000259" key="14">
    <source>
        <dbReference type="PROSITE" id="PS50918"/>
    </source>
</evidence>
<feature type="compositionally biased region" description="Acidic residues" evidence="12">
    <location>
        <begin position="260"/>
        <end position="269"/>
    </location>
</feature>
<evidence type="ECO:0000256" key="3">
    <source>
        <dbReference type="ARBA" id="ARBA00022490"/>
    </source>
</evidence>
<name>A0A813QI21_ADIRI</name>
<dbReference type="CDD" id="cd16546">
    <property type="entry name" value="RING-HC_RNF146"/>
    <property type="match status" value="1"/>
</dbReference>
<dbReference type="InterPro" id="IPR018123">
    <property type="entry name" value="WWE-dom_subgr"/>
</dbReference>
<evidence type="ECO:0000256" key="7">
    <source>
        <dbReference type="ARBA" id="ARBA00022771"/>
    </source>
</evidence>
<feature type="compositionally biased region" description="Polar residues" evidence="12">
    <location>
        <begin position="235"/>
        <end position="250"/>
    </location>
</feature>
<dbReference type="OrthoDB" id="10065815at2759"/>
<dbReference type="AlphaFoldDB" id="A0A813QI21"/>
<comment type="caution">
    <text evidence="15">The sequence shown here is derived from an EMBL/GenBank/DDBJ whole genome shotgun (WGS) entry which is preliminary data.</text>
</comment>
<dbReference type="InterPro" id="IPR033509">
    <property type="entry name" value="RNF146"/>
</dbReference>
<evidence type="ECO:0000313" key="16">
    <source>
        <dbReference type="EMBL" id="CAF0823315.1"/>
    </source>
</evidence>
<keyword evidence="6 11" id="KW-0479">Metal-binding</keyword>
<keyword evidence="4 11" id="KW-0808">Transferase</keyword>
<dbReference type="SUPFAM" id="SSF57850">
    <property type="entry name" value="RING/U-box"/>
    <property type="match status" value="1"/>
</dbReference>
<evidence type="ECO:0000313" key="18">
    <source>
        <dbReference type="Proteomes" id="UP000663852"/>
    </source>
</evidence>
<evidence type="ECO:0000256" key="11">
    <source>
        <dbReference type="RuleBase" id="RU367115"/>
    </source>
</evidence>
<dbReference type="UniPathway" id="UPA00143"/>
<dbReference type="GO" id="GO:0006511">
    <property type="term" value="P:ubiquitin-dependent protein catabolic process"/>
    <property type="evidence" value="ECO:0007669"/>
    <property type="project" value="UniProtKB-UniRule"/>
</dbReference>
<keyword evidence="5" id="KW-0879">Wnt signaling pathway</keyword>
<evidence type="ECO:0000256" key="4">
    <source>
        <dbReference type="ARBA" id="ARBA00022679"/>
    </source>
</evidence>
<keyword evidence="8 11" id="KW-0833">Ubl conjugation pathway</keyword>
<dbReference type="PANTHER" id="PTHR13417">
    <property type="entry name" value="E3 UBIQUITIN-PROTEIN LIGASE RNF146"/>
    <property type="match status" value="1"/>
</dbReference>
<comment type="function">
    <text evidence="11">E3 ubiquitin-protein ligase that specifically binds poly-ADP-ribosylated proteins and mediates their ubiquitination and subsequent degradation.</text>
</comment>
<dbReference type="Gene3D" id="3.30.720.50">
    <property type="match status" value="1"/>
</dbReference>
<keyword evidence="3 11" id="KW-0963">Cytoplasm</keyword>
<evidence type="ECO:0000256" key="9">
    <source>
        <dbReference type="ARBA" id="ARBA00022833"/>
    </source>
</evidence>
<feature type="domain" description="WWE" evidence="14">
    <location>
        <begin position="70"/>
        <end position="146"/>
    </location>
</feature>
<dbReference type="InterPro" id="IPR001841">
    <property type="entry name" value="Znf_RING"/>
</dbReference>
<evidence type="ECO:0000256" key="1">
    <source>
        <dbReference type="ARBA" id="ARBA00000900"/>
    </source>
</evidence>
<proteinExistence type="predicted"/>
<evidence type="ECO:0000259" key="13">
    <source>
        <dbReference type="PROSITE" id="PS50089"/>
    </source>
</evidence>
<organism evidence="15 18">
    <name type="scientific">Adineta ricciae</name>
    <name type="common">Rotifer</name>
    <dbReference type="NCBI Taxonomy" id="249248"/>
    <lineage>
        <taxon>Eukaryota</taxon>
        <taxon>Metazoa</taxon>
        <taxon>Spiralia</taxon>
        <taxon>Gnathifera</taxon>
        <taxon>Rotifera</taxon>
        <taxon>Eurotatoria</taxon>
        <taxon>Bdelloidea</taxon>
        <taxon>Adinetida</taxon>
        <taxon>Adinetidae</taxon>
        <taxon>Adineta</taxon>
    </lineage>
</organism>
<feature type="domain" description="RING-type" evidence="13">
    <location>
        <begin position="11"/>
        <end position="49"/>
    </location>
</feature>
<comment type="PTM">
    <text evidence="11">Ubiquitinated; autoubiquitinated.</text>
</comment>
<dbReference type="GO" id="GO:0061630">
    <property type="term" value="F:ubiquitin protein ligase activity"/>
    <property type="evidence" value="ECO:0007669"/>
    <property type="project" value="UniProtKB-UniRule"/>
</dbReference>
<dbReference type="SMART" id="SM00678">
    <property type="entry name" value="WWE"/>
    <property type="match status" value="1"/>
</dbReference>
<dbReference type="InterPro" id="IPR037197">
    <property type="entry name" value="WWE_dom_sf"/>
</dbReference>
<dbReference type="PANTHER" id="PTHR13417:SF2">
    <property type="entry name" value="E3 UBIQUITIN-PROTEIN LIGASE RNF146"/>
    <property type="match status" value="1"/>
</dbReference>
<evidence type="ECO:0000313" key="15">
    <source>
        <dbReference type="EMBL" id="CAF0767345.1"/>
    </source>
</evidence>
<dbReference type="InterPro" id="IPR013083">
    <property type="entry name" value="Znf_RING/FYVE/PHD"/>
</dbReference>
<dbReference type="Proteomes" id="UP000663852">
    <property type="component" value="Unassembled WGS sequence"/>
</dbReference>
<evidence type="ECO:0000313" key="17">
    <source>
        <dbReference type="Proteomes" id="UP000663828"/>
    </source>
</evidence>
<dbReference type="GO" id="GO:0005634">
    <property type="term" value="C:nucleus"/>
    <property type="evidence" value="ECO:0007669"/>
    <property type="project" value="TreeGrafter"/>
</dbReference>
<dbReference type="PROSITE" id="PS50089">
    <property type="entry name" value="ZF_RING_2"/>
    <property type="match status" value="1"/>
</dbReference>
<comment type="pathway">
    <text evidence="11">Protein modification; protein ubiquitination.</text>
</comment>
<keyword evidence="9 11" id="KW-0862">Zinc</keyword>
<dbReference type="Proteomes" id="UP000663828">
    <property type="component" value="Unassembled WGS sequence"/>
</dbReference>
<reference evidence="15" key="1">
    <citation type="submission" date="2021-02" db="EMBL/GenBank/DDBJ databases">
        <authorList>
            <person name="Nowell W R."/>
        </authorList>
    </citation>
    <scope>NUCLEOTIDE SEQUENCE</scope>
</reference>
<dbReference type="EMBL" id="CAJNOJ010000008">
    <property type="protein sequence ID" value="CAF0767345.1"/>
    <property type="molecule type" value="Genomic_DNA"/>
</dbReference>
<dbReference type="SUPFAM" id="SSF117839">
    <property type="entry name" value="WWE domain"/>
    <property type="match status" value="1"/>
</dbReference>
<dbReference type="Gene3D" id="3.30.40.10">
    <property type="entry name" value="Zinc/RING finger domain, C3HC4 (zinc finger)"/>
    <property type="match status" value="1"/>
</dbReference>
<evidence type="ECO:0000256" key="12">
    <source>
        <dbReference type="SAM" id="MobiDB-lite"/>
    </source>
</evidence>
<dbReference type="PROSITE" id="PS00518">
    <property type="entry name" value="ZF_RING_1"/>
    <property type="match status" value="1"/>
</dbReference>
<dbReference type="GO" id="GO:0016055">
    <property type="term" value="P:Wnt signaling pathway"/>
    <property type="evidence" value="ECO:0007669"/>
    <property type="project" value="UniProtKB-KW"/>
</dbReference>
<evidence type="ECO:0000256" key="8">
    <source>
        <dbReference type="ARBA" id="ARBA00022786"/>
    </source>
</evidence>
<evidence type="ECO:0000256" key="2">
    <source>
        <dbReference type="ARBA" id="ARBA00004514"/>
    </source>
</evidence>
<sequence length="316" mass="35312">MSISSHRSVECSVCLQPLINPVKLPCGHSFCFLCVKGVANVSHNCALCRKPFSRELIDKPNVLAAELRDDESLSPSDSTSRHVWYYEGRNGWWMYDQRTNDEIDQSFRRGDRRVEILIVGHLYIVDFENMNQYRLNDTQRRRRIKYDLISAPKKGVAGLKLDLQRTTQYNPANDETPVVPSLASSIPSIIANSSPADQSRSNADGEEPNLASPAVLPVDDTNRTAIRQPADGLGNPSTTNPNTWRTSTNVDGRRLISSSSDDDDDDEDEVPRASRLRPVLIGGEDDTQYNNHSNNIPVDDNDNTILTNLSLNDSNN</sequence>
<dbReference type="GO" id="GO:0072572">
    <property type="term" value="F:poly-ADP-D-ribose binding"/>
    <property type="evidence" value="ECO:0007669"/>
    <property type="project" value="UniProtKB-UniRule"/>
</dbReference>
<dbReference type="InterPro" id="IPR004170">
    <property type="entry name" value="WWE_dom"/>
</dbReference>
<dbReference type="Pfam" id="PF13920">
    <property type="entry name" value="zf-C3HC4_3"/>
    <property type="match status" value="1"/>
</dbReference>
<dbReference type="InterPro" id="IPR017907">
    <property type="entry name" value="Znf_RING_CS"/>
</dbReference>
<evidence type="ECO:0000256" key="10">
    <source>
        <dbReference type="PROSITE-ProRule" id="PRU00175"/>
    </source>
</evidence>
<dbReference type="GO" id="GO:0005829">
    <property type="term" value="C:cytosol"/>
    <property type="evidence" value="ECO:0007669"/>
    <property type="project" value="UniProtKB-SubCell"/>
</dbReference>
<protein>
    <recommendedName>
        <fullName evidence="11">E3 ubiquitin-protein ligase</fullName>
        <ecNumber evidence="11">2.3.2.27</ecNumber>
    </recommendedName>
</protein>
<gene>
    <name evidence="15" type="ORF">EDS130_LOCUS3110</name>
    <name evidence="16" type="ORF">XAT740_LOCUS4073</name>
</gene>
<dbReference type="PROSITE" id="PS50918">
    <property type="entry name" value="WWE"/>
    <property type="match status" value="1"/>
</dbReference>
<evidence type="ECO:0000256" key="6">
    <source>
        <dbReference type="ARBA" id="ARBA00022723"/>
    </source>
</evidence>
<dbReference type="InterPro" id="IPR044110">
    <property type="entry name" value="RING-HC_RNF146"/>
</dbReference>